<dbReference type="PROSITE" id="PS00077">
    <property type="entry name" value="COX1_CUB"/>
    <property type="match status" value="1"/>
</dbReference>
<dbReference type="PANTHER" id="PTHR10422">
    <property type="entry name" value="CYTOCHROME C OXIDASE SUBUNIT 1"/>
    <property type="match status" value="1"/>
</dbReference>
<keyword evidence="7" id="KW-0813">Transport</keyword>
<keyword evidence="4 7" id="KW-0249">Electron transport</keyword>
<dbReference type="Gene3D" id="1.20.210.10">
    <property type="entry name" value="Cytochrome c oxidase-like, subunit I domain"/>
    <property type="match status" value="1"/>
</dbReference>
<keyword evidence="5 8" id="KW-1133">Transmembrane helix</keyword>
<evidence type="ECO:0000313" key="10">
    <source>
        <dbReference type="EMBL" id="UOF92800.1"/>
    </source>
</evidence>
<dbReference type="RefSeq" id="WP_347439462.1">
    <property type="nucleotide sequence ID" value="NZ_CP089291.1"/>
</dbReference>
<dbReference type="InterPro" id="IPR023616">
    <property type="entry name" value="Cyt_c_oxase-like_su1_dom"/>
</dbReference>
<feature type="transmembrane region" description="Helical" evidence="8">
    <location>
        <begin position="417"/>
        <end position="438"/>
    </location>
</feature>
<protein>
    <submittedName>
        <fullName evidence="10">B(O/a)3-type cytochrome-c oxidase subunit 1</fullName>
    </submittedName>
</protein>
<proteinExistence type="inferred from homology"/>
<dbReference type="Pfam" id="PF00115">
    <property type="entry name" value="COX1"/>
    <property type="match status" value="1"/>
</dbReference>
<evidence type="ECO:0000256" key="3">
    <source>
        <dbReference type="ARBA" id="ARBA00022692"/>
    </source>
</evidence>
<dbReference type="PROSITE" id="PS50855">
    <property type="entry name" value="COX1"/>
    <property type="match status" value="1"/>
</dbReference>
<dbReference type="SUPFAM" id="SSF81442">
    <property type="entry name" value="Cytochrome c oxidase subunit I-like"/>
    <property type="match status" value="1"/>
</dbReference>
<keyword evidence="2 7" id="KW-0679">Respiratory chain</keyword>
<keyword evidence="11" id="KW-1185">Reference proteome</keyword>
<feature type="transmembrane region" description="Helical" evidence="8">
    <location>
        <begin position="293"/>
        <end position="315"/>
    </location>
</feature>
<gene>
    <name evidence="10" type="ORF">LSG31_07670</name>
</gene>
<dbReference type="InterPro" id="IPR033943">
    <property type="entry name" value="Ba3-like_Oxidase_I"/>
</dbReference>
<evidence type="ECO:0000256" key="6">
    <source>
        <dbReference type="ARBA" id="ARBA00023136"/>
    </source>
</evidence>
<feature type="transmembrane region" description="Helical" evidence="8">
    <location>
        <begin position="174"/>
        <end position="198"/>
    </location>
</feature>
<feature type="transmembrane region" description="Helical" evidence="8">
    <location>
        <begin position="458"/>
        <end position="487"/>
    </location>
</feature>
<feature type="transmembrane region" description="Helical" evidence="8">
    <location>
        <begin position="377"/>
        <end position="397"/>
    </location>
</feature>
<feature type="transmembrane region" description="Helical" evidence="8">
    <location>
        <begin position="255"/>
        <end position="273"/>
    </location>
</feature>
<evidence type="ECO:0000256" key="5">
    <source>
        <dbReference type="ARBA" id="ARBA00022989"/>
    </source>
</evidence>
<dbReference type="EMBL" id="CP089291">
    <property type="protein sequence ID" value="UOF92800.1"/>
    <property type="molecule type" value="Genomic_DNA"/>
</dbReference>
<name>A0ABY4CQM5_9BACL</name>
<accession>A0ABY4CQM5</accession>
<feature type="transmembrane region" description="Helical" evidence="8">
    <location>
        <begin position="516"/>
        <end position="536"/>
    </location>
</feature>
<reference evidence="10" key="1">
    <citation type="submission" date="2021-12" db="EMBL/GenBank/DDBJ databases">
        <title>Alicyclobacillaceae gen. nov., sp. nov., isolated from chalcocite enrichment system.</title>
        <authorList>
            <person name="Jiang Z."/>
        </authorList>
    </citation>
    <scope>NUCLEOTIDE SEQUENCE</scope>
    <source>
        <strain evidence="10">MYW30-H2</strain>
    </source>
</reference>
<dbReference type="PANTHER" id="PTHR10422:SF40">
    <property type="entry name" value="CYTOCHROME C OXIDASE SUBUNIT I"/>
    <property type="match status" value="1"/>
</dbReference>
<organism evidence="10 11">
    <name type="scientific">Fodinisporobacter ferrooxydans</name>
    <dbReference type="NCBI Taxonomy" id="2901836"/>
    <lineage>
        <taxon>Bacteria</taxon>
        <taxon>Bacillati</taxon>
        <taxon>Bacillota</taxon>
        <taxon>Bacilli</taxon>
        <taxon>Bacillales</taxon>
        <taxon>Alicyclobacillaceae</taxon>
        <taxon>Fodinisporobacter</taxon>
    </lineage>
</organism>
<comment type="subcellular location">
    <subcellularLocation>
        <location evidence="1">Membrane</location>
        <topology evidence="1">Multi-pass membrane protein</topology>
    </subcellularLocation>
</comment>
<evidence type="ECO:0000256" key="4">
    <source>
        <dbReference type="ARBA" id="ARBA00022982"/>
    </source>
</evidence>
<dbReference type="InterPro" id="IPR000883">
    <property type="entry name" value="Cyt_C_Oxase_1"/>
</dbReference>
<keyword evidence="6 8" id="KW-0472">Membrane</keyword>
<dbReference type="Proteomes" id="UP000830167">
    <property type="component" value="Chromosome"/>
</dbReference>
<keyword evidence="7" id="KW-0479">Metal-binding</keyword>
<evidence type="ECO:0000313" key="11">
    <source>
        <dbReference type="Proteomes" id="UP000830167"/>
    </source>
</evidence>
<dbReference type="CDD" id="cd01660">
    <property type="entry name" value="ba3-like_Oxidase_I"/>
    <property type="match status" value="1"/>
</dbReference>
<sequence>MTQDNSILARFDKKDASLSLAYVVIAFLAIFIGAIAGLLQGLDRGHLITLPSTLYYEILTAHGVMMGVIFTTFFIIGFLFAGTARTVGGLTNLSRSLGWIGYWMMVIGTALGTAEILAGNASVLYTFYAPLKASPFFYIALTLIVVGSWLGGYGIFASFVNWRRNHKGQTTPLFAYMATATMALWQIATLGVAAEVLFQLIPWSFGWVPTIDVLLSRTLFWFFGHPLVYFWLLPAYACWYVNIPKIIGTKLFSNALPRVTFMLFLLLSTPVGFHHQLLEPGIPPSWKALHVALTMGVVIPSLMTAFALFATFEIRGRERGAKSLFGWFSSLPYSDVRFFGPFMGMLMFIPAGIGGIINASFQLDEVVHNTLWVTGHFHITVGAAVALTFFGTAYWLIPALNGRVLTPRMNKMGLLQVFLWVVGMTFMSVSMHTLGLLGEPRRTAFTNYLNSPVVQEWAGMRLTLAIGGIILFISAMILTANIVNLLFFAPKGETEFPVAEEAAATPESVPPILERWGVWLSIAVVLVLIAYTMPVYDQIQLHPPGSKGFVTW</sequence>
<feature type="transmembrane region" description="Helical" evidence="8">
    <location>
        <begin position="137"/>
        <end position="162"/>
    </location>
</feature>
<evidence type="ECO:0000259" key="9">
    <source>
        <dbReference type="PROSITE" id="PS50855"/>
    </source>
</evidence>
<comment type="similarity">
    <text evidence="7">Belongs to the heme-copper respiratory oxidase family.</text>
</comment>
<feature type="transmembrane region" description="Helical" evidence="8">
    <location>
        <begin position="20"/>
        <end position="39"/>
    </location>
</feature>
<feature type="domain" description="Cytochrome oxidase subunit I profile" evidence="9">
    <location>
        <begin position="7"/>
        <end position="526"/>
    </location>
</feature>
<evidence type="ECO:0000256" key="7">
    <source>
        <dbReference type="RuleBase" id="RU000370"/>
    </source>
</evidence>
<keyword evidence="3 7" id="KW-0812">Transmembrane</keyword>
<dbReference type="InterPro" id="IPR023615">
    <property type="entry name" value="Cyt_c_Oxase_su1_BS"/>
</dbReference>
<dbReference type="PRINTS" id="PR01165">
    <property type="entry name" value="CYCOXIDASEI"/>
</dbReference>
<dbReference type="InterPro" id="IPR036927">
    <property type="entry name" value="Cyt_c_oxase-like_su1_sf"/>
</dbReference>
<feature type="transmembrane region" description="Helical" evidence="8">
    <location>
        <begin position="59"/>
        <end position="81"/>
    </location>
</feature>
<evidence type="ECO:0000256" key="1">
    <source>
        <dbReference type="ARBA" id="ARBA00004141"/>
    </source>
</evidence>
<evidence type="ECO:0000256" key="2">
    <source>
        <dbReference type="ARBA" id="ARBA00022660"/>
    </source>
</evidence>
<keyword evidence="7" id="KW-0408">Iron</keyword>
<feature type="transmembrane region" description="Helical" evidence="8">
    <location>
        <begin position="336"/>
        <end position="357"/>
    </location>
</feature>
<evidence type="ECO:0000256" key="8">
    <source>
        <dbReference type="SAM" id="Phobius"/>
    </source>
</evidence>
<feature type="transmembrane region" description="Helical" evidence="8">
    <location>
        <begin position="102"/>
        <end position="125"/>
    </location>
</feature>
<feature type="transmembrane region" description="Helical" evidence="8">
    <location>
        <begin position="218"/>
        <end position="243"/>
    </location>
</feature>
<keyword evidence="7" id="KW-0349">Heme</keyword>